<feature type="domain" description="YcaO" evidence="1">
    <location>
        <begin position="237"/>
        <end position="574"/>
    </location>
</feature>
<dbReference type="RefSeq" id="WP_089671071.1">
    <property type="nucleotide sequence ID" value="NZ_CP024845.1"/>
</dbReference>
<dbReference type="Gene3D" id="3.40.50.720">
    <property type="entry name" value="NAD(P)-binding Rossmann-like Domain"/>
    <property type="match status" value="1"/>
</dbReference>
<keyword evidence="3" id="KW-1185">Reference proteome</keyword>
<dbReference type="NCBIfam" id="TIGR03604">
    <property type="entry name" value="TOMM_cyclo_SagD"/>
    <property type="match status" value="1"/>
</dbReference>
<sequence>MELGLVGSGPAVEALTAACTDVDLSVDRIAPSALGSTADGTTQPDIGAVVAPTGADVFSAASAVFDRWVAVEIGGVGGFPLADVDATVSLYEPGTACYGCLRARVAANQEERSDAQPSGSRSEVRLAGAVAGAELIDLVSGSTTGGRLIELPWQERSFLPVPDCECETPGPDRSLRLSHRSVNVDASLSRAERAVDDRVGLLSQVGERESFPVPYYIATTADTAGFSDVAAAQLAAGVDRDWDRAYMKAIGEGLERYSAGVYRRSKLDGGSERTRKRPVSPSRFVRPESFETPDPEQRIEWIEGCDLASDEPVSLPAEFVCFPPPSRRYRPPITTGLGLGNSTVEAVLSGLYEVIERDGTMLAWYSSFEPLGLAVDDEAFAELTRRASAESLTVTPLLVTQDIDVPVIAVAVHREGEWPQFAVGSAAGLDPTAAARSALAEALQNWMELRAMGPDDASQQGGAIGKYASFPAAAQEFVKTESRIPVDSLGSPGLTGTEELDAVVDSVAAVGLDAYASRLTTRDVEHLGFEAVRAVIPAAQPLFTGDPYFGDRLQEVPRSLGFEPQRDRPYHPYP</sequence>
<organism evidence="2 3">
    <name type="scientific">Halohasta litchfieldiae</name>
    <dbReference type="NCBI Taxonomy" id="1073996"/>
    <lineage>
        <taxon>Archaea</taxon>
        <taxon>Methanobacteriati</taxon>
        <taxon>Methanobacteriota</taxon>
        <taxon>Stenosarchaea group</taxon>
        <taxon>Halobacteria</taxon>
        <taxon>Halobacteriales</taxon>
        <taxon>Haloferacaceae</taxon>
        <taxon>Halohasta</taxon>
    </lineage>
</organism>
<gene>
    <name evidence="2" type="ORF">SAMN05444271_10381</name>
</gene>
<dbReference type="PANTHER" id="PTHR37809">
    <property type="entry name" value="RIBOSOMAL PROTEIN S12 METHYLTHIOTRANSFERASE ACCESSORY FACTOR YCAO"/>
    <property type="match status" value="1"/>
</dbReference>
<dbReference type="Pfam" id="PF02624">
    <property type="entry name" value="YcaO"/>
    <property type="match status" value="1"/>
</dbReference>
<dbReference type="GeneID" id="35003332"/>
<dbReference type="EMBL" id="FNYR01000003">
    <property type="protein sequence ID" value="SEI58854.1"/>
    <property type="molecule type" value="Genomic_DNA"/>
</dbReference>
<protein>
    <submittedName>
        <fullName evidence="2">Ribosomal protein S12 methylthiotransferase accessory factor</fullName>
    </submittedName>
</protein>
<dbReference type="Gene3D" id="3.30.1330.230">
    <property type="match status" value="1"/>
</dbReference>
<dbReference type="PANTHER" id="PTHR37809:SF1">
    <property type="entry name" value="RIBOSOMAL PROTEIN S12 METHYLTHIOTRANSFERASE ACCESSORY FACTOR YCAO"/>
    <property type="match status" value="1"/>
</dbReference>
<proteinExistence type="predicted"/>
<reference evidence="2 3" key="1">
    <citation type="submission" date="2016-10" db="EMBL/GenBank/DDBJ databases">
        <authorList>
            <person name="de Groot N.N."/>
        </authorList>
    </citation>
    <scope>NUCLEOTIDE SEQUENCE [LARGE SCALE GENOMIC DNA]</scope>
    <source>
        <strain evidence="2 3">DSM 22187</strain>
    </source>
</reference>
<keyword evidence="2" id="KW-0687">Ribonucleoprotein</keyword>
<dbReference type="KEGG" id="hae:halTADL_2559"/>
<dbReference type="Proteomes" id="UP000198888">
    <property type="component" value="Unassembled WGS sequence"/>
</dbReference>
<dbReference type="AlphaFoldDB" id="A0A1H6RZ31"/>
<keyword evidence="2" id="KW-0808">Transferase</keyword>
<evidence type="ECO:0000259" key="1">
    <source>
        <dbReference type="PROSITE" id="PS51664"/>
    </source>
</evidence>
<evidence type="ECO:0000313" key="3">
    <source>
        <dbReference type="Proteomes" id="UP000198888"/>
    </source>
</evidence>
<dbReference type="GO" id="GO:0016740">
    <property type="term" value="F:transferase activity"/>
    <property type="evidence" value="ECO:0007669"/>
    <property type="project" value="UniProtKB-KW"/>
</dbReference>
<name>A0A1H6RZ31_9EURY</name>
<evidence type="ECO:0000313" key="2">
    <source>
        <dbReference type="EMBL" id="SEI58854.1"/>
    </source>
</evidence>
<dbReference type="PROSITE" id="PS51664">
    <property type="entry name" value="YCAO"/>
    <property type="match status" value="1"/>
</dbReference>
<accession>A0A2H4Q4M5</accession>
<dbReference type="OrthoDB" id="7433at2157"/>
<accession>A0A1H6RZ31</accession>
<dbReference type="STRING" id="1073996.SAMN05444271_10381"/>
<dbReference type="GO" id="GO:0005840">
    <property type="term" value="C:ribosome"/>
    <property type="evidence" value="ECO:0007669"/>
    <property type="project" value="UniProtKB-KW"/>
</dbReference>
<keyword evidence="2" id="KW-0689">Ribosomal protein</keyword>
<dbReference type="InterPro" id="IPR003776">
    <property type="entry name" value="YcaO-like_dom"/>
</dbReference>
<dbReference type="InterPro" id="IPR027624">
    <property type="entry name" value="TOMM_cyclo_SagD"/>
</dbReference>